<sequence length="336" mass="36309">MACSVTDEYQRRGIDALFLENDHLRVELLPGKGGDLTRIVDKRTDTNVLFEAPHEWRAPADGPVGAPDGAFAFLDHYPGGWQSVLPGAGGPSEAHGAPLGLHGESTLVPFETELLADSAERVSVRLTASLTRYPFDVERDVTLSAGESAIEVSERVTNTGEVPVDYSWLQHVALGEPLVAPEATLTVPCETVHVDPDQTADTARLPPGETFEWPVCETDGGPVDLREFPPADDRVHDLVALADLNEGRYTVSNPELDLGVTVEFPASLYEYLWYWQPFGGFEDAPFFGRNYNVGLEPCTSIPNAGLAEAVENGTAEELAPGGTQSSTVRLRTHGTD</sequence>
<proteinExistence type="predicted"/>
<evidence type="ECO:0008006" key="4">
    <source>
        <dbReference type="Google" id="ProtNLM"/>
    </source>
</evidence>
<dbReference type="Gene3D" id="2.70.98.10">
    <property type="match status" value="1"/>
</dbReference>
<dbReference type="AlphaFoldDB" id="A0A830GJP2"/>
<dbReference type="InterPro" id="IPR027839">
    <property type="entry name" value="DUF4432"/>
</dbReference>
<evidence type="ECO:0000313" key="3">
    <source>
        <dbReference type="Proteomes" id="UP000605784"/>
    </source>
</evidence>
<comment type="caution">
    <text evidence="2">The sequence shown here is derived from an EMBL/GenBank/DDBJ whole genome shotgun (WGS) entry which is preliminary data.</text>
</comment>
<dbReference type="GO" id="GO:0030246">
    <property type="term" value="F:carbohydrate binding"/>
    <property type="evidence" value="ECO:0007669"/>
    <property type="project" value="InterPro"/>
</dbReference>
<evidence type="ECO:0000256" key="1">
    <source>
        <dbReference type="SAM" id="MobiDB-lite"/>
    </source>
</evidence>
<name>A0A830GJP2_9EURY</name>
<evidence type="ECO:0000313" key="2">
    <source>
        <dbReference type="EMBL" id="GGN88616.1"/>
    </source>
</evidence>
<gene>
    <name evidence="2" type="ORF">GCM10009030_08530</name>
</gene>
<protein>
    <recommendedName>
        <fullName evidence="4">Aldose 1-epimerase</fullName>
    </recommendedName>
</protein>
<accession>A0A830GJP2</accession>
<organism evidence="2 3">
    <name type="scientific">Haloarcula pellucida</name>
    <dbReference type="NCBI Taxonomy" id="1427151"/>
    <lineage>
        <taxon>Archaea</taxon>
        <taxon>Methanobacteriati</taxon>
        <taxon>Methanobacteriota</taxon>
        <taxon>Stenosarchaea group</taxon>
        <taxon>Halobacteria</taxon>
        <taxon>Halobacteriales</taxon>
        <taxon>Haloarculaceae</taxon>
        <taxon>Haloarcula</taxon>
    </lineage>
</organism>
<dbReference type="RefSeq" id="WP_188994858.1">
    <property type="nucleotide sequence ID" value="NZ_BMOU01000001.1"/>
</dbReference>
<dbReference type="GO" id="GO:0005975">
    <property type="term" value="P:carbohydrate metabolic process"/>
    <property type="evidence" value="ECO:0007669"/>
    <property type="project" value="InterPro"/>
</dbReference>
<dbReference type="Proteomes" id="UP000605784">
    <property type="component" value="Unassembled WGS sequence"/>
</dbReference>
<feature type="region of interest" description="Disordered" evidence="1">
    <location>
        <begin position="316"/>
        <end position="336"/>
    </location>
</feature>
<dbReference type="InterPro" id="IPR011013">
    <property type="entry name" value="Gal_mutarotase_sf_dom"/>
</dbReference>
<dbReference type="CDD" id="cd01081">
    <property type="entry name" value="Aldose_epim"/>
    <property type="match status" value="1"/>
</dbReference>
<dbReference type="Pfam" id="PF14486">
    <property type="entry name" value="DUF4432"/>
    <property type="match status" value="1"/>
</dbReference>
<keyword evidence="3" id="KW-1185">Reference proteome</keyword>
<reference evidence="2" key="2">
    <citation type="submission" date="2020-09" db="EMBL/GenBank/DDBJ databases">
        <authorList>
            <person name="Sun Q."/>
            <person name="Ohkuma M."/>
        </authorList>
    </citation>
    <scope>NUCLEOTIDE SEQUENCE</scope>
    <source>
        <strain evidence="2">JCM 17820</strain>
    </source>
</reference>
<dbReference type="GO" id="GO:0003824">
    <property type="term" value="F:catalytic activity"/>
    <property type="evidence" value="ECO:0007669"/>
    <property type="project" value="InterPro"/>
</dbReference>
<dbReference type="EMBL" id="BMOU01000001">
    <property type="protein sequence ID" value="GGN88616.1"/>
    <property type="molecule type" value="Genomic_DNA"/>
</dbReference>
<reference evidence="2" key="1">
    <citation type="journal article" date="2014" name="Int. J. Syst. Evol. Microbiol.">
        <title>Complete genome sequence of Corynebacterium casei LMG S-19264T (=DSM 44701T), isolated from a smear-ripened cheese.</title>
        <authorList>
            <consortium name="US DOE Joint Genome Institute (JGI-PGF)"/>
            <person name="Walter F."/>
            <person name="Albersmeier A."/>
            <person name="Kalinowski J."/>
            <person name="Ruckert C."/>
        </authorList>
    </citation>
    <scope>NUCLEOTIDE SEQUENCE</scope>
    <source>
        <strain evidence="2">JCM 17820</strain>
    </source>
</reference>
<dbReference type="InterPro" id="IPR014718">
    <property type="entry name" value="GH-type_carb-bd"/>
</dbReference>
<dbReference type="SUPFAM" id="SSF74650">
    <property type="entry name" value="Galactose mutarotase-like"/>
    <property type="match status" value="1"/>
</dbReference>